<evidence type="ECO:0000313" key="10">
    <source>
        <dbReference type="Proteomes" id="UP000504635"/>
    </source>
</evidence>
<evidence type="ECO:0000256" key="1">
    <source>
        <dbReference type="ARBA" id="ARBA00004430"/>
    </source>
</evidence>
<feature type="region of interest" description="Disordered" evidence="8">
    <location>
        <begin position="821"/>
        <end position="849"/>
    </location>
</feature>
<proteinExistence type="inferred from homology"/>
<keyword evidence="2" id="KW-0963">Cytoplasm</keyword>
<evidence type="ECO:0000256" key="3">
    <source>
        <dbReference type="ARBA" id="ARBA00023212"/>
    </source>
</evidence>
<sequence>MLNMTRNTHKRCFPYRPHDYMYDPIFTVSGPVDHYKAAIVAKMSSVKFQICPIFPNMFSDLPNHPRVQLVQRRQKQVQSYREREEASRKSDAAVRKSVDVRGVDRAKFFCPIINLPPENFKDVSDTMPHFTIEPVIRRFESARRSEKNLEGEVIITKDMEVQTMYRESEAQTQPWEPPYKVIGEGDPEILKLDFLKWGSGLPSGMHEIWLIERARMKRAWEKTVQPGINDENSLQKFRDYIEALERDEWAFREKEIKEIQELRLHLLEEMLAEIHEKSHSRNDEKLMKIIERKQKEKEEKLRKIRHKAARELRKLELEEKGVSRRYKSCDIIEEHASKKSELYGPMIRHGEHPKRWHFVIDEKLKKYKEQFIGVEHFSTLPRWLHQATDLKGLERSTPQSKVPQLCIRETKWTAPVLKQLHEELQNLRKETQREPCYLRIRNQKPVQEVPTPEVEGVDVVQEDQYQAIVFLQSLIKGRAIQMMVYEGRDTCKELILELKNSIGLLKKDKELRSKDKVKVRAQQREETIQSVMVSRLQGTLGKLQGQVVGSLLDFLNKELRRLLEERKAHAMCWINERERNIREAAEAGRRQKEIRRRKEHDEIFRQLVKVTQESVDLYLQDIITEGIEFASTEEAKDYVLNLAEKVEKEVNMIDKIYAMKGVGAQEELISDLVHHFVLPEVEKQTIRKNMADKQRQNLKSIHEAVYSQFEGLPKVGKDTSFSVNSSLPTVDGVRYSISMGYADSIPHGTVDSSLKPNASVEHQNIVSDEQEHIDPDMIEKYLNMLAAQDQTQDETQIQEIYMNYPGYTRYNTFQNDLDTIPETEHETSTNITSTDSTSETPLYPSGVEE</sequence>
<dbReference type="InterPro" id="IPR026720">
    <property type="entry name" value="CFAP91"/>
</dbReference>
<evidence type="ECO:0000259" key="9">
    <source>
        <dbReference type="Pfam" id="PF14738"/>
    </source>
</evidence>
<dbReference type="GeneID" id="115877886"/>
<accession>A0A6J2XFP2</accession>
<comment type="subcellular location">
    <subcellularLocation>
        <location evidence="1">Cytoplasm</location>
        <location evidence="1">Cytoskeleton</location>
        <location evidence="1">Cilium axoneme</location>
    </subcellularLocation>
</comment>
<comment type="similarity">
    <text evidence="5">Belongs to the CFAP91 family.</text>
</comment>
<name>A0A6J2XFP2_SITOR</name>
<dbReference type="PANTHER" id="PTHR22455:SF10">
    <property type="entry name" value="CILIA- AND FLAGELLA-ASSOCIATED PROTEIN 91"/>
    <property type="match status" value="1"/>
</dbReference>
<dbReference type="PANTHER" id="PTHR22455">
    <property type="entry name" value="CILIA- AND FLAGELLA-ASSOCIATED PROTEIN 91"/>
    <property type="match status" value="1"/>
</dbReference>
<dbReference type="InParanoid" id="A0A6J2XFP2"/>
<keyword evidence="7" id="KW-0175">Coiled coil</keyword>
<dbReference type="AlphaFoldDB" id="A0A6J2XFP2"/>
<keyword evidence="10" id="KW-1185">Reference proteome</keyword>
<keyword evidence="4" id="KW-0966">Cell projection</keyword>
<protein>
    <recommendedName>
        <fullName evidence="6">Cilia- and flagella-associated protein 91</fullName>
    </recommendedName>
</protein>
<organism evidence="10 11">
    <name type="scientific">Sitophilus oryzae</name>
    <name type="common">Rice weevil</name>
    <name type="synonym">Curculio oryzae</name>
    <dbReference type="NCBI Taxonomy" id="7048"/>
    <lineage>
        <taxon>Eukaryota</taxon>
        <taxon>Metazoa</taxon>
        <taxon>Ecdysozoa</taxon>
        <taxon>Arthropoda</taxon>
        <taxon>Hexapoda</taxon>
        <taxon>Insecta</taxon>
        <taxon>Pterygota</taxon>
        <taxon>Neoptera</taxon>
        <taxon>Endopterygota</taxon>
        <taxon>Coleoptera</taxon>
        <taxon>Polyphaga</taxon>
        <taxon>Cucujiformia</taxon>
        <taxon>Curculionidae</taxon>
        <taxon>Dryophthorinae</taxon>
        <taxon>Sitophilus</taxon>
    </lineage>
</organism>
<reference evidence="11" key="1">
    <citation type="submission" date="2025-08" db="UniProtKB">
        <authorList>
            <consortium name="RefSeq"/>
        </authorList>
    </citation>
    <scope>IDENTIFICATION</scope>
    <source>
        <tissue evidence="11">Gonads</tissue>
    </source>
</reference>
<dbReference type="OrthoDB" id="567787at2759"/>
<evidence type="ECO:0000313" key="11">
    <source>
        <dbReference type="RefSeq" id="XP_030750097.1"/>
    </source>
</evidence>
<gene>
    <name evidence="11" type="primary">LOC115877886</name>
</gene>
<dbReference type="Pfam" id="PF14738">
    <property type="entry name" value="CFAP91"/>
    <property type="match status" value="1"/>
</dbReference>
<dbReference type="KEGG" id="soy:115877886"/>
<evidence type="ECO:0000256" key="4">
    <source>
        <dbReference type="ARBA" id="ARBA00023273"/>
    </source>
</evidence>
<evidence type="ECO:0000256" key="5">
    <source>
        <dbReference type="ARBA" id="ARBA00029468"/>
    </source>
</evidence>
<feature type="compositionally biased region" description="Low complexity" evidence="8">
    <location>
        <begin position="828"/>
        <end position="840"/>
    </location>
</feature>
<dbReference type="InterPro" id="IPR032840">
    <property type="entry name" value="CFAP91_dom"/>
</dbReference>
<dbReference type="Proteomes" id="UP000504635">
    <property type="component" value="Unplaced"/>
</dbReference>
<evidence type="ECO:0000256" key="2">
    <source>
        <dbReference type="ARBA" id="ARBA00022490"/>
    </source>
</evidence>
<evidence type="ECO:0000256" key="6">
    <source>
        <dbReference type="ARBA" id="ARBA00029555"/>
    </source>
</evidence>
<dbReference type="GO" id="GO:0005930">
    <property type="term" value="C:axoneme"/>
    <property type="evidence" value="ECO:0007669"/>
    <property type="project" value="UniProtKB-SubCell"/>
</dbReference>
<dbReference type="FunCoup" id="A0A6J2XFP2">
    <property type="interactions" value="79"/>
</dbReference>
<keyword evidence="3" id="KW-0206">Cytoskeleton</keyword>
<feature type="coiled-coil region" evidence="7">
    <location>
        <begin position="287"/>
        <end position="318"/>
    </location>
</feature>
<evidence type="ECO:0000256" key="7">
    <source>
        <dbReference type="SAM" id="Coils"/>
    </source>
</evidence>
<evidence type="ECO:0000256" key="8">
    <source>
        <dbReference type="SAM" id="MobiDB-lite"/>
    </source>
</evidence>
<feature type="domain" description="CFAP91" evidence="9">
    <location>
        <begin position="161"/>
        <end position="314"/>
    </location>
</feature>
<dbReference type="RefSeq" id="XP_030750097.1">
    <property type="nucleotide sequence ID" value="XM_030894237.1"/>
</dbReference>